<dbReference type="SUPFAM" id="SSF88659">
    <property type="entry name" value="Sigma3 and sigma4 domains of RNA polymerase sigma factors"/>
    <property type="match status" value="1"/>
</dbReference>
<dbReference type="PANTHER" id="PTHR43133">
    <property type="entry name" value="RNA POLYMERASE ECF-TYPE SIGMA FACTO"/>
    <property type="match status" value="1"/>
</dbReference>
<dbReference type="InterPro" id="IPR013324">
    <property type="entry name" value="RNA_pol_sigma_r3/r4-like"/>
</dbReference>
<dbReference type="Gene3D" id="1.10.10.10">
    <property type="entry name" value="Winged helix-like DNA-binding domain superfamily/Winged helix DNA-binding domain"/>
    <property type="match status" value="1"/>
</dbReference>
<dbReference type="OrthoDB" id="7548639at2"/>
<sequence>MAPPLNRRTKKGEPYVRPPSIEAALDRLAALDLDGIVREARAEDPKAPGYVESECLVHLLRSTRHDNTDTRFQRLFEVLIERVERSLKGSIRTSRRYDAEELRTEVVNRLVDLLVEDRQSPGIKLDFFEVRFARAMAALRIGVLRRSESQAEGTDHIEDMGDGEGDAVPDLTNRISQAFAADGSEQEKEHFRNELLRAIDRLPPLQREAVALFLEGHRIEGGDTETIAKLCGVSDRAVRYRLRNAYETLRRELGERR</sequence>
<evidence type="ECO:0000313" key="7">
    <source>
        <dbReference type="Proteomes" id="UP000218288"/>
    </source>
</evidence>
<evidence type="ECO:0000259" key="5">
    <source>
        <dbReference type="Pfam" id="PF08281"/>
    </source>
</evidence>
<keyword evidence="3" id="KW-0238">DNA-binding</keyword>
<gene>
    <name evidence="6" type="ORF">MPPM_4164</name>
</gene>
<dbReference type="GO" id="GO:0006352">
    <property type="term" value="P:DNA-templated transcription initiation"/>
    <property type="evidence" value="ECO:0007669"/>
    <property type="project" value="InterPro"/>
</dbReference>
<organism evidence="6 7">
    <name type="scientific">Methylorubrum populi</name>
    <dbReference type="NCBI Taxonomy" id="223967"/>
    <lineage>
        <taxon>Bacteria</taxon>
        <taxon>Pseudomonadati</taxon>
        <taxon>Pseudomonadota</taxon>
        <taxon>Alphaproteobacteria</taxon>
        <taxon>Hyphomicrobiales</taxon>
        <taxon>Methylobacteriaceae</taxon>
        <taxon>Methylorubrum</taxon>
    </lineage>
</organism>
<reference evidence="6 7" key="1">
    <citation type="journal article" date="2016" name="Genome Announc.">
        <title>Complete Genome Sequence of Methylobacterium populi P-1M, Isolated from Pink-Pigmented Household Biofilm.</title>
        <authorList>
            <person name="Morohoshi T."/>
            <person name="Ikeda T."/>
        </authorList>
    </citation>
    <scope>NUCLEOTIDE SEQUENCE [LARGE SCALE GENOMIC DNA]</scope>
    <source>
        <strain evidence="6 7">P-1M</strain>
    </source>
</reference>
<dbReference type="EMBL" id="AP014809">
    <property type="protein sequence ID" value="BAU92769.1"/>
    <property type="molecule type" value="Genomic_DNA"/>
</dbReference>
<name>A0A160PHB4_9HYPH</name>
<dbReference type="InterPro" id="IPR013249">
    <property type="entry name" value="RNA_pol_sigma70_r4_t2"/>
</dbReference>
<dbReference type="InterPro" id="IPR039425">
    <property type="entry name" value="RNA_pol_sigma-70-like"/>
</dbReference>
<dbReference type="PANTHER" id="PTHR43133:SF8">
    <property type="entry name" value="RNA POLYMERASE SIGMA FACTOR HI_1459-RELATED"/>
    <property type="match status" value="1"/>
</dbReference>
<evidence type="ECO:0000256" key="1">
    <source>
        <dbReference type="ARBA" id="ARBA00023015"/>
    </source>
</evidence>
<keyword evidence="2" id="KW-0731">Sigma factor</keyword>
<keyword evidence="4" id="KW-0804">Transcription</keyword>
<accession>A0A160PHB4</accession>
<evidence type="ECO:0000256" key="3">
    <source>
        <dbReference type="ARBA" id="ARBA00023125"/>
    </source>
</evidence>
<dbReference type="Pfam" id="PF08281">
    <property type="entry name" value="Sigma70_r4_2"/>
    <property type="match status" value="1"/>
</dbReference>
<dbReference type="GO" id="GO:0003677">
    <property type="term" value="F:DNA binding"/>
    <property type="evidence" value="ECO:0007669"/>
    <property type="project" value="UniProtKB-KW"/>
</dbReference>
<keyword evidence="1" id="KW-0805">Transcription regulation</keyword>
<evidence type="ECO:0000256" key="2">
    <source>
        <dbReference type="ARBA" id="ARBA00023082"/>
    </source>
</evidence>
<dbReference type="AlphaFoldDB" id="A0A160PHB4"/>
<feature type="domain" description="RNA polymerase sigma factor 70 region 4 type 2" evidence="5">
    <location>
        <begin position="193"/>
        <end position="249"/>
    </location>
</feature>
<protein>
    <submittedName>
        <fullName evidence="6">ECF subfamily RNA polymerase sigma-24 subunit</fullName>
    </submittedName>
</protein>
<dbReference type="Proteomes" id="UP000218288">
    <property type="component" value="Chromosome"/>
</dbReference>
<evidence type="ECO:0000256" key="4">
    <source>
        <dbReference type="ARBA" id="ARBA00023163"/>
    </source>
</evidence>
<dbReference type="InterPro" id="IPR036388">
    <property type="entry name" value="WH-like_DNA-bd_sf"/>
</dbReference>
<dbReference type="GO" id="GO:0016987">
    <property type="term" value="F:sigma factor activity"/>
    <property type="evidence" value="ECO:0007669"/>
    <property type="project" value="UniProtKB-KW"/>
</dbReference>
<proteinExistence type="predicted"/>
<evidence type="ECO:0000313" key="6">
    <source>
        <dbReference type="EMBL" id="BAU92769.1"/>
    </source>
</evidence>